<gene>
    <name evidence="3" type="ORF">J4203_02115</name>
</gene>
<comment type="caution">
    <text evidence="3">The sequence shown here is derived from an EMBL/GenBank/DDBJ whole genome shotgun (WGS) entry which is preliminary data.</text>
</comment>
<keyword evidence="2" id="KW-0472">Membrane</keyword>
<protein>
    <submittedName>
        <fullName evidence="3">Uncharacterized protein</fullName>
    </submittedName>
</protein>
<evidence type="ECO:0000313" key="4">
    <source>
        <dbReference type="Proteomes" id="UP000678237"/>
    </source>
</evidence>
<sequence length="85" mass="9137">MDSSDVIVYGLLVLAILAAAFVWLQPSQPAPSAAPKEIQPGFMKLAQQAGTGEIPDKCKAPPGTDEAQWKQHLSHHPDQYGDCPQ</sequence>
<organism evidence="3 4">
    <name type="scientific">Candidatus Iainarchaeum sp</name>
    <dbReference type="NCBI Taxonomy" id="3101447"/>
    <lineage>
        <taxon>Archaea</taxon>
        <taxon>Candidatus Iainarchaeota</taxon>
        <taxon>Candidatus Iainarchaeia</taxon>
        <taxon>Candidatus Iainarchaeales</taxon>
        <taxon>Candidatus Iainarchaeaceae</taxon>
        <taxon>Candidatus Iainarchaeum</taxon>
    </lineage>
</organism>
<reference evidence="3" key="2">
    <citation type="submission" date="2021-05" db="EMBL/GenBank/DDBJ databases">
        <title>Protein family content uncovers lineage relationships and bacterial pathway maintenance mechanisms in DPANN archaea.</title>
        <authorList>
            <person name="Castelle C.J."/>
            <person name="Meheust R."/>
            <person name="Jaffe A.L."/>
            <person name="Seitz K."/>
            <person name="Gong X."/>
            <person name="Baker B.J."/>
            <person name="Banfield J.F."/>
        </authorList>
    </citation>
    <scope>NUCLEOTIDE SEQUENCE</scope>
    <source>
        <strain evidence="3">RIFCSPLOWO2_01_FULL_58_19</strain>
    </source>
</reference>
<accession>A0A8T4L5T5</accession>
<evidence type="ECO:0000256" key="1">
    <source>
        <dbReference type="SAM" id="MobiDB-lite"/>
    </source>
</evidence>
<evidence type="ECO:0000256" key="2">
    <source>
        <dbReference type="SAM" id="Phobius"/>
    </source>
</evidence>
<dbReference type="Proteomes" id="UP000678237">
    <property type="component" value="Unassembled WGS sequence"/>
</dbReference>
<name>A0A8T4L5T5_9ARCH</name>
<proteinExistence type="predicted"/>
<feature type="region of interest" description="Disordered" evidence="1">
    <location>
        <begin position="49"/>
        <end position="85"/>
    </location>
</feature>
<dbReference type="AlphaFoldDB" id="A0A8T4L5T5"/>
<keyword evidence="2" id="KW-0812">Transmembrane</keyword>
<keyword evidence="2" id="KW-1133">Transmembrane helix</keyword>
<reference evidence="3" key="1">
    <citation type="submission" date="2021-03" db="EMBL/GenBank/DDBJ databases">
        <authorList>
            <person name="Jaffe A."/>
        </authorList>
    </citation>
    <scope>NUCLEOTIDE SEQUENCE</scope>
    <source>
        <strain evidence="3">RIFCSPLOWO2_01_FULL_58_19</strain>
    </source>
</reference>
<evidence type="ECO:0000313" key="3">
    <source>
        <dbReference type="EMBL" id="MBS3062643.1"/>
    </source>
</evidence>
<feature type="transmembrane region" description="Helical" evidence="2">
    <location>
        <begin position="6"/>
        <end position="24"/>
    </location>
</feature>
<dbReference type="EMBL" id="JAGVWE010000002">
    <property type="protein sequence ID" value="MBS3062643.1"/>
    <property type="molecule type" value="Genomic_DNA"/>
</dbReference>